<evidence type="ECO:0000256" key="5">
    <source>
        <dbReference type="ARBA" id="ARBA00022692"/>
    </source>
</evidence>
<feature type="region of interest" description="Disordered" evidence="13">
    <location>
        <begin position="1"/>
        <end position="27"/>
    </location>
</feature>
<evidence type="ECO:0000256" key="2">
    <source>
        <dbReference type="ARBA" id="ARBA00009810"/>
    </source>
</evidence>
<feature type="domain" description="TonB-dependent receptor-like beta-barrel" evidence="14">
    <location>
        <begin position="241"/>
        <end position="678"/>
    </location>
</feature>
<dbReference type="InterPro" id="IPR037066">
    <property type="entry name" value="Plug_dom_sf"/>
</dbReference>
<evidence type="ECO:0000256" key="8">
    <source>
        <dbReference type="ARBA" id="ARBA00023136"/>
    </source>
</evidence>
<feature type="compositionally biased region" description="Polar residues" evidence="13">
    <location>
        <begin position="1"/>
        <end position="10"/>
    </location>
</feature>
<reference evidence="16 17" key="1">
    <citation type="submission" date="2019-03" db="EMBL/GenBank/DDBJ databases">
        <title>Sapientia aquatica gen. nov., sp. nov., isolated from a crater lake.</title>
        <authorList>
            <person name="Felfoldi T."/>
            <person name="Szabo A."/>
            <person name="Toth E."/>
            <person name="Schumann P."/>
            <person name="Keki Z."/>
            <person name="Marialigeti K."/>
            <person name="Mathe I."/>
        </authorList>
    </citation>
    <scope>NUCLEOTIDE SEQUENCE [LARGE SCALE GENOMIC DNA]</scope>
    <source>
        <strain evidence="16 17">SA-152</strain>
    </source>
</reference>
<dbReference type="InterPro" id="IPR039426">
    <property type="entry name" value="TonB-dep_rcpt-like"/>
</dbReference>
<comment type="caution">
    <text evidence="16">The sequence shown here is derived from an EMBL/GenBank/DDBJ whole genome shotgun (WGS) entry which is preliminary data.</text>
</comment>
<gene>
    <name evidence="16" type="ORF">E2I14_04055</name>
</gene>
<keyword evidence="17" id="KW-1185">Reference proteome</keyword>
<keyword evidence="4 11" id="KW-1134">Transmembrane beta strand</keyword>
<dbReference type="Pfam" id="PF00593">
    <property type="entry name" value="TonB_dep_Rec_b-barrel"/>
    <property type="match status" value="1"/>
</dbReference>
<dbReference type="EMBL" id="SMYL01000001">
    <property type="protein sequence ID" value="TDK68788.1"/>
    <property type="molecule type" value="Genomic_DNA"/>
</dbReference>
<comment type="similarity">
    <text evidence="2 11 12">Belongs to the TonB-dependent receptor family.</text>
</comment>
<dbReference type="AlphaFoldDB" id="A0A4R5W6P9"/>
<evidence type="ECO:0000256" key="11">
    <source>
        <dbReference type="PROSITE-ProRule" id="PRU01360"/>
    </source>
</evidence>
<evidence type="ECO:0000313" key="16">
    <source>
        <dbReference type="EMBL" id="TDK68788.1"/>
    </source>
</evidence>
<evidence type="ECO:0000256" key="13">
    <source>
        <dbReference type="SAM" id="MobiDB-lite"/>
    </source>
</evidence>
<dbReference type="Gene3D" id="2.170.130.10">
    <property type="entry name" value="TonB-dependent receptor, plug domain"/>
    <property type="match status" value="1"/>
</dbReference>
<protein>
    <submittedName>
        <fullName evidence="16">TonB-dependent receptor</fullName>
    </submittedName>
</protein>
<evidence type="ECO:0000313" key="17">
    <source>
        <dbReference type="Proteomes" id="UP000294829"/>
    </source>
</evidence>
<evidence type="ECO:0000256" key="10">
    <source>
        <dbReference type="ARBA" id="ARBA00023237"/>
    </source>
</evidence>
<dbReference type="InterPro" id="IPR012910">
    <property type="entry name" value="Plug_dom"/>
</dbReference>
<keyword evidence="7 12" id="KW-0798">TonB box</keyword>
<comment type="subcellular location">
    <subcellularLocation>
        <location evidence="1 11">Cell outer membrane</location>
        <topology evidence="1 11">Multi-pass membrane protein</topology>
    </subcellularLocation>
</comment>
<dbReference type="OrthoDB" id="9764669at2"/>
<dbReference type="GO" id="GO:0015344">
    <property type="term" value="F:siderophore uptake transmembrane transporter activity"/>
    <property type="evidence" value="ECO:0007669"/>
    <property type="project" value="TreeGrafter"/>
</dbReference>
<keyword evidence="6" id="KW-0732">Signal</keyword>
<sequence>MLAASASYSSPLKAAEPDADQSTVTPATTLPVQNTIVITAPEHLRSARTELLPNIGTTVYSIDKNMIDNLGQGDSTPFDDVLLRMPGVVQDSKASGSLHIRDDHGNVQYRVNGVELPEGISGFGQSVDTRFISNIDFVTGALPAQYGLRTAGIIDIQTKEGNIEPGGRIGILMGSNNYVEPSAEVFGGKGGFSYYLSGSYTQNSIGIENPTPSKNPIHDDTHQSKSFGNLSYYFNDDSRVSLLFGTYDGRFQIPNNPQQTAQYSLAGYSDLTTGFNSYPSASLNENQKEENRFVVLSYQKSLGNLNFQVSGYHQFSKTLYTPDPIGDLIYNGIASENMRSSSSNGLQFDSSYKLNDQHTVRGGVAYKNEVTHSNNSSQVFAVDGEIISTTPFTIIDNASKTGTTGSFYLQDQWTLSKQLTLNYGVRYDQVSAYIQEHQWSPRLNLAFKATDSTDFHAGYSRYFTPPPQQLLAPNSVNKYDNTSAQGEILYSDPVKAERTNYYDLGVSHRVNDKLSLTADVYYKQISNLLDEGQFGQALILSPFNYAKGYAKGLELSAIYNDKNWGGFLNFSMQKAQGKDIISGQATFAPDELAYIANHYVYLDHDQAFSVSGGANTKLGEYKLSGDFIYGSGLRNTPDGGAPNSASLPDYVVFNTNLTRNWKNSPIGNVEARVALLNLFDRSYLLRDGTGIGVGASQYGARRTLFVGISTSF</sequence>
<organism evidence="16 17">
    <name type="scientific">Sapientia aquatica</name>
    <dbReference type="NCBI Taxonomy" id="1549640"/>
    <lineage>
        <taxon>Bacteria</taxon>
        <taxon>Pseudomonadati</taxon>
        <taxon>Pseudomonadota</taxon>
        <taxon>Betaproteobacteria</taxon>
        <taxon>Burkholderiales</taxon>
        <taxon>Oxalobacteraceae</taxon>
        <taxon>Sapientia</taxon>
    </lineage>
</organism>
<evidence type="ECO:0000256" key="9">
    <source>
        <dbReference type="ARBA" id="ARBA00023170"/>
    </source>
</evidence>
<evidence type="ECO:0000259" key="15">
    <source>
        <dbReference type="Pfam" id="PF07715"/>
    </source>
</evidence>
<dbReference type="SUPFAM" id="SSF56935">
    <property type="entry name" value="Porins"/>
    <property type="match status" value="1"/>
</dbReference>
<dbReference type="InterPro" id="IPR000531">
    <property type="entry name" value="Beta-barrel_TonB"/>
</dbReference>
<evidence type="ECO:0000256" key="1">
    <source>
        <dbReference type="ARBA" id="ARBA00004571"/>
    </source>
</evidence>
<feature type="domain" description="TonB-dependent receptor plug" evidence="15">
    <location>
        <begin position="58"/>
        <end position="152"/>
    </location>
</feature>
<evidence type="ECO:0000256" key="7">
    <source>
        <dbReference type="ARBA" id="ARBA00023077"/>
    </source>
</evidence>
<evidence type="ECO:0000256" key="3">
    <source>
        <dbReference type="ARBA" id="ARBA00022448"/>
    </source>
</evidence>
<evidence type="ECO:0000256" key="6">
    <source>
        <dbReference type="ARBA" id="ARBA00022729"/>
    </source>
</evidence>
<dbReference type="PANTHER" id="PTHR30069">
    <property type="entry name" value="TONB-DEPENDENT OUTER MEMBRANE RECEPTOR"/>
    <property type="match status" value="1"/>
</dbReference>
<name>A0A4R5W6P9_9BURK</name>
<dbReference type="PROSITE" id="PS52016">
    <property type="entry name" value="TONB_DEPENDENT_REC_3"/>
    <property type="match status" value="1"/>
</dbReference>
<dbReference type="Proteomes" id="UP000294829">
    <property type="component" value="Unassembled WGS sequence"/>
</dbReference>
<dbReference type="GO" id="GO:0009279">
    <property type="term" value="C:cell outer membrane"/>
    <property type="evidence" value="ECO:0007669"/>
    <property type="project" value="UniProtKB-SubCell"/>
</dbReference>
<evidence type="ECO:0000256" key="12">
    <source>
        <dbReference type="RuleBase" id="RU003357"/>
    </source>
</evidence>
<dbReference type="InterPro" id="IPR036942">
    <property type="entry name" value="Beta-barrel_TonB_sf"/>
</dbReference>
<proteinExistence type="inferred from homology"/>
<dbReference type="GO" id="GO:0044718">
    <property type="term" value="P:siderophore transmembrane transport"/>
    <property type="evidence" value="ECO:0007669"/>
    <property type="project" value="TreeGrafter"/>
</dbReference>
<keyword evidence="10 11" id="KW-0998">Cell outer membrane</keyword>
<keyword evidence="5 11" id="KW-0812">Transmembrane</keyword>
<evidence type="ECO:0000259" key="14">
    <source>
        <dbReference type="Pfam" id="PF00593"/>
    </source>
</evidence>
<keyword evidence="8 11" id="KW-0472">Membrane</keyword>
<keyword evidence="9 16" id="KW-0675">Receptor</keyword>
<evidence type="ECO:0000256" key="4">
    <source>
        <dbReference type="ARBA" id="ARBA00022452"/>
    </source>
</evidence>
<keyword evidence="3 11" id="KW-0813">Transport</keyword>
<dbReference type="Gene3D" id="2.40.170.20">
    <property type="entry name" value="TonB-dependent receptor, beta-barrel domain"/>
    <property type="match status" value="1"/>
</dbReference>
<dbReference type="Pfam" id="PF07715">
    <property type="entry name" value="Plug"/>
    <property type="match status" value="1"/>
</dbReference>
<dbReference type="PANTHER" id="PTHR30069:SF29">
    <property type="entry name" value="HEMOGLOBIN AND HEMOGLOBIN-HAPTOGLOBIN-BINDING PROTEIN 1-RELATED"/>
    <property type="match status" value="1"/>
</dbReference>
<accession>A0A4R5W6P9</accession>